<name>A0ABP0LQ33_9DINO</name>
<reference evidence="1 2" key="1">
    <citation type="submission" date="2024-02" db="EMBL/GenBank/DDBJ databases">
        <authorList>
            <person name="Chen Y."/>
            <person name="Shah S."/>
            <person name="Dougan E. K."/>
            <person name="Thang M."/>
            <person name="Chan C."/>
        </authorList>
    </citation>
    <scope>NUCLEOTIDE SEQUENCE [LARGE SCALE GENOMIC DNA]</scope>
</reference>
<feature type="non-terminal residue" evidence="1">
    <location>
        <position position="50"/>
    </location>
</feature>
<evidence type="ECO:0000313" key="2">
    <source>
        <dbReference type="Proteomes" id="UP001642464"/>
    </source>
</evidence>
<keyword evidence="2" id="KW-1185">Reference proteome</keyword>
<gene>
    <name evidence="1" type="ORF">SCF082_LOCUS23880</name>
</gene>
<sequence>LLLPGSASLRDLLVDASERVERAGNPRPRARRGPVLSVAKLCVLGKKLQP</sequence>
<dbReference type="Proteomes" id="UP001642464">
    <property type="component" value="Unassembled WGS sequence"/>
</dbReference>
<dbReference type="EMBL" id="CAXAMM010017513">
    <property type="protein sequence ID" value="CAK9041308.1"/>
    <property type="molecule type" value="Genomic_DNA"/>
</dbReference>
<evidence type="ECO:0000313" key="1">
    <source>
        <dbReference type="EMBL" id="CAK9041308.1"/>
    </source>
</evidence>
<proteinExistence type="predicted"/>
<accession>A0ABP0LQ33</accession>
<organism evidence="1 2">
    <name type="scientific">Durusdinium trenchii</name>
    <dbReference type="NCBI Taxonomy" id="1381693"/>
    <lineage>
        <taxon>Eukaryota</taxon>
        <taxon>Sar</taxon>
        <taxon>Alveolata</taxon>
        <taxon>Dinophyceae</taxon>
        <taxon>Suessiales</taxon>
        <taxon>Symbiodiniaceae</taxon>
        <taxon>Durusdinium</taxon>
    </lineage>
</organism>
<protein>
    <submittedName>
        <fullName evidence="1">Uncharacterized protein</fullName>
    </submittedName>
</protein>
<comment type="caution">
    <text evidence="1">The sequence shown here is derived from an EMBL/GenBank/DDBJ whole genome shotgun (WGS) entry which is preliminary data.</text>
</comment>
<feature type="non-terminal residue" evidence="1">
    <location>
        <position position="1"/>
    </location>
</feature>